<accession>A0A916UZH0</accession>
<gene>
    <name evidence="1" type="ORF">GCM10011396_50130</name>
</gene>
<name>A0A916UZH0_9BURK</name>
<dbReference type="AlphaFoldDB" id="A0A916UZH0"/>
<dbReference type="EMBL" id="BMED01000007">
    <property type="protein sequence ID" value="GGC96677.1"/>
    <property type="molecule type" value="Genomic_DNA"/>
</dbReference>
<evidence type="ECO:0000313" key="1">
    <source>
        <dbReference type="EMBL" id="GGC96677.1"/>
    </source>
</evidence>
<proteinExistence type="predicted"/>
<comment type="caution">
    <text evidence="1">The sequence shown here is derived from an EMBL/GenBank/DDBJ whole genome shotgun (WGS) entry which is preliminary data.</text>
</comment>
<dbReference type="Proteomes" id="UP000637423">
    <property type="component" value="Unassembled WGS sequence"/>
</dbReference>
<keyword evidence="2" id="KW-1185">Reference proteome</keyword>
<reference evidence="1" key="2">
    <citation type="submission" date="2020-09" db="EMBL/GenBank/DDBJ databases">
        <authorList>
            <person name="Sun Q."/>
            <person name="Zhou Y."/>
        </authorList>
    </citation>
    <scope>NUCLEOTIDE SEQUENCE</scope>
    <source>
        <strain evidence="1">CGMCC 1.10998</strain>
    </source>
</reference>
<organism evidence="1 2">
    <name type="scientific">Undibacterium terreum</name>
    <dbReference type="NCBI Taxonomy" id="1224302"/>
    <lineage>
        <taxon>Bacteria</taxon>
        <taxon>Pseudomonadati</taxon>
        <taxon>Pseudomonadota</taxon>
        <taxon>Betaproteobacteria</taxon>
        <taxon>Burkholderiales</taxon>
        <taxon>Oxalobacteraceae</taxon>
        <taxon>Undibacterium</taxon>
    </lineage>
</organism>
<protein>
    <submittedName>
        <fullName evidence="1">Uncharacterized protein</fullName>
    </submittedName>
</protein>
<sequence>MWQSMSLDFNRPYYLLGYAAGDESPQLGHTFLFWELDRLVHYCREVLSDDAKRLTQVSMICPNWMTKSAGWQMVDISEIRQVKVKRGNVPIFVYVAKDGRELSDSRSNLHLKKTGPHESILTVEV</sequence>
<reference evidence="1" key="1">
    <citation type="journal article" date="2014" name="Int. J. Syst. Evol. Microbiol.">
        <title>Complete genome sequence of Corynebacterium casei LMG S-19264T (=DSM 44701T), isolated from a smear-ripened cheese.</title>
        <authorList>
            <consortium name="US DOE Joint Genome Institute (JGI-PGF)"/>
            <person name="Walter F."/>
            <person name="Albersmeier A."/>
            <person name="Kalinowski J."/>
            <person name="Ruckert C."/>
        </authorList>
    </citation>
    <scope>NUCLEOTIDE SEQUENCE</scope>
    <source>
        <strain evidence="1">CGMCC 1.10998</strain>
    </source>
</reference>
<evidence type="ECO:0000313" key="2">
    <source>
        <dbReference type="Proteomes" id="UP000637423"/>
    </source>
</evidence>